<dbReference type="EnsemblPlants" id="OB05G26290.1">
    <property type="protein sequence ID" value="OB05G26290.1"/>
    <property type="gene ID" value="OB05G26290"/>
</dbReference>
<reference evidence="1" key="2">
    <citation type="submission" date="2013-04" db="UniProtKB">
        <authorList>
            <consortium name="EnsemblPlants"/>
        </authorList>
    </citation>
    <scope>IDENTIFICATION</scope>
</reference>
<dbReference type="AlphaFoldDB" id="J3M7Q5"/>
<proteinExistence type="predicted"/>
<dbReference type="Gramene" id="OB05G26290.1">
    <property type="protein sequence ID" value="OB05G26290.1"/>
    <property type="gene ID" value="OB05G26290"/>
</dbReference>
<name>J3M7Q5_ORYBR</name>
<reference evidence="1" key="1">
    <citation type="journal article" date="2013" name="Nat. Commun.">
        <title>Whole-genome sequencing of Oryza brachyantha reveals mechanisms underlying Oryza genome evolution.</title>
        <authorList>
            <person name="Chen J."/>
            <person name="Huang Q."/>
            <person name="Gao D."/>
            <person name="Wang J."/>
            <person name="Lang Y."/>
            <person name="Liu T."/>
            <person name="Li B."/>
            <person name="Bai Z."/>
            <person name="Luis Goicoechea J."/>
            <person name="Liang C."/>
            <person name="Chen C."/>
            <person name="Zhang W."/>
            <person name="Sun S."/>
            <person name="Liao Y."/>
            <person name="Zhang X."/>
            <person name="Yang L."/>
            <person name="Song C."/>
            <person name="Wang M."/>
            <person name="Shi J."/>
            <person name="Liu G."/>
            <person name="Liu J."/>
            <person name="Zhou H."/>
            <person name="Zhou W."/>
            <person name="Yu Q."/>
            <person name="An N."/>
            <person name="Chen Y."/>
            <person name="Cai Q."/>
            <person name="Wang B."/>
            <person name="Liu B."/>
            <person name="Min J."/>
            <person name="Huang Y."/>
            <person name="Wu H."/>
            <person name="Li Z."/>
            <person name="Zhang Y."/>
            <person name="Yin Y."/>
            <person name="Song W."/>
            <person name="Jiang J."/>
            <person name="Jackson S.A."/>
            <person name="Wing R.A."/>
            <person name="Wang J."/>
            <person name="Chen M."/>
        </authorList>
    </citation>
    <scope>NUCLEOTIDE SEQUENCE [LARGE SCALE GENOMIC DNA]</scope>
    <source>
        <strain evidence="1">cv. IRGC 101232</strain>
    </source>
</reference>
<organism evidence="1">
    <name type="scientific">Oryza brachyantha</name>
    <name type="common">malo sina</name>
    <dbReference type="NCBI Taxonomy" id="4533"/>
    <lineage>
        <taxon>Eukaryota</taxon>
        <taxon>Viridiplantae</taxon>
        <taxon>Streptophyta</taxon>
        <taxon>Embryophyta</taxon>
        <taxon>Tracheophyta</taxon>
        <taxon>Spermatophyta</taxon>
        <taxon>Magnoliopsida</taxon>
        <taxon>Liliopsida</taxon>
        <taxon>Poales</taxon>
        <taxon>Poaceae</taxon>
        <taxon>BOP clade</taxon>
        <taxon>Oryzoideae</taxon>
        <taxon>Oryzeae</taxon>
        <taxon>Oryzinae</taxon>
        <taxon>Oryza</taxon>
    </lineage>
</organism>
<sequence>MTPRGVAAATTTVCFHEDAVRFGEMLPFYFAEVVTLALRFVPCRVIDSIPFTTTALSGSNIGRPCAVRCYAGLRQCGRHDRTRETVHMFEWPMLAWESKFCTLHKV</sequence>
<evidence type="ECO:0000313" key="2">
    <source>
        <dbReference type="Proteomes" id="UP000006038"/>
    </source>
</evidence>
<keyword evidence="2" id="KW-1185">Reference proteome</keyword>
<accession>J3M7Q5</accession>
<evidence type="ECO:0000313" key="1">
    <source>
        <dbReference type="EnsemblPlants" id="OB05G26290.1"/>
    </source>
</evidence>
<protein>
    <submittedName>
        <fullName evidence="1">Uncharacterized protein</fullName>
    </submittedName>
</protein>
<dbReference type="HOGENOM" id="CLU_2227303_0_0_1"/>
<dbReference type="Proteomes" id="UP000006038">
    <property type="component" value="Chromosome 5"/>
</dbReference>